<gene>
    <name evidence="1" type="ORF">NQ315_016675</name>
</gene>
<evidence type="ECO:0000313" key="1">
    <source>
        <dbReference type="EMBL" id="KAJ8915997.1"/>
    </source>
</evidence>
<accession>A0AAV8VPV2</accession>
<sequence length="81" mass="9510">MASKDILQRLLELDPTRRLRSFRALETTAFFKDFNVKDILEKKVKPNDLLKLYFPNGPHNTESPSEENFENFDRFDVCDGS</sequence>
<protein>
    <submittedName>
        <fullName evidence="1">Uncharacterized protein</fullName>
    </submittedName>
</protein>
<comment type="caution">
    <text evidence="1">The sequence shown here is derived from an EMBL/GenBank/DDBJ whole genome shotgun (WGS) entry which is preliminary data.</text>
</comment>
<dbReference type="AlphaFoldDB" id="A0AAV8VPV2"/>
<reference evidence="1 2" key="1">
    <citation type="journal article" date="2023" name="Insect Mol. Biol.">
        <title>Genome sequencing provides insights into the evolution of gene families encoding plant cell wall-degrading enzymes in longhorned beetles.</title>
        <authorList>
            <person name="Shin N.R."/>
            <person name="Okamura Y."/>
            <person name="Kirsch R."/>
            <person name="Pauchet Y."/>
        </authorList>
    </citation>
    <scope>NUCLEOTIDE SEQUENCE [LARGE SCALE GENOMIC DNA]</scope>
    <source>
        <strain evidence="1">EAD_L_NR</strain>
    </source>
</reference>
<keyword evidence="2" id="KW-1185">Reference proteome</keyword>
<organism evidence="1 2">
    <name type="scientific">Exocentrus adspersus</name>
    <dbReference type="NCBI Taxonomy" id="1586481"/>
    <lineage>
        <taxon>Eukaryota</taxon>
        <taxon>Metazoa</taxon>
        <taxon>Ecdysozoa</taxon>
        <taxon>Arthropoda</taxon>
        <taxon>Hexapoda</taxon>
        <taxon>Insecta</taxon>
        <taxon>Pterygota</taxon>
        <taxon>Neoptera</taxon>
        <taxon>Endopterygota</taxon>
        <taxon>Coleoptera</taxon>
        <taxon>Polyphaga</taxon>
        <taxon>Cucujiformia</taxon>
        <taxon>Chrysomeloidea</taxon>
        <taxon>Cerambycidae</taxon>
        <taxon>Lamiinae</taxon>
        <taxon>Acanthocinini</taxon>
        <taxon>Exocentrus</taxon>
    </lineage>
</organism>
<name>A0AAV8VPV2_9CUCU</name>
<evidence type="ECO:0000313" key="2">
    <source>
        <dbReference type="Proteomes" id="UP001159042"/>
    </source>
</evidence>
<proteinExistence type="predicted"/>
<dbReference type="EMBL" id="JANEYG010000047">
    <property type="protein sequence ID" value="KAJ8915997.1"/>
    <property type="molecule type" value="Genomic_DNA"/>
</dbReference>
<dbReference type="Proteomes" id="UP001159042">
    <property type="component" value="Unassembled WGS sequence"/>
</dbReference>